<dbReference type="InterPro" id="IPR036291">
    <property type="entry name" value="NAD(P)-bd_dom_sf"/>
</dbReference>
<dbReference type="Gene3D" id="3.40.50.720">
    <property type="entry name" value="NAD(P)-binding Rossmann-like Domain"/>
    <property type="match status" value="1"/>
</dbReference>
<evidence type="ECO:0000313" key="2">
    <source>
        <dbReference type="EMBL" id="PSS12213.1"/>
    </source>
</evidence>
<feature type="region of interest" description="Disordered" evidence="1">
    <location>
        <begin position="240"/>
        <end position="269"/>
    </location>
</feature>
<evidence type="ECO:0008006" key="4">
    <source>
        <dbReference type="Google" id="ProtNLM"/>
    </source>
</evidence>
<name>A0A2T3AUA8_AMORE</name>
<dbReference type="InParanoid" id="A0A2T3AUA8"/>
<organism evidence="2 3">
    <name type="scientific">Amorphotheca resinae ATCC 22711</name>
    <dbReference type="NCBI Taxonomy" id="857342"/>
    <lineage>
        <taxon>Eukaryota</taxon>
        <taxon>Fungi</taxon>
        <taxon>Dikarya</taxon>
        <taxon>Ascomycota</taxon>
        <taxon>Pezizomycotina</taxon>
        <taxon>Leotiomycetes</taxon>
        <taxon>Helotiales</taxon>
        <taxon>Amorphothecaceae</taxon>
        <taxon>Amorphotheca</taxon>
    </lineage>
</organism>
<dbReference type="PANTHER" id="PTHR45458">
    <property type="entry name" value="SHORT-CHAIN DEHYDROGENASE/REDUCTASE SDR"/>
    <property type="match status" value="1"/>
</dbReference>
<evidence type="ECO:0000256" key="1">
    <source>
        <dbReference type="SAM" id="MobiDB-lite"/>
    </source>
</evidence>
<dbReference type="PANTHER" id="PTHR45458:SF2">
    <property type="entry name" value="OXIDOREDUCTASE, SHORT CHAIN DEHYDROGENASE_REDUCTASE FAMILY SUPERFAMILY (AFU_ORTHOLOGUE AFUA_3G13450)"/>
    <property type="match status" value="1"/>
</dbReference>
<dbReference type="RefSeq" id="XP_024718211.1">
    <property type="nucleotide sequence ID" value="XM_024865919.1"/>
</dbReference>
<dbReference type="Proteomes" id="UP000241818">
    <property type="component" value="Unassembled WGS sequence"/>
</dbReference>
<evidence type="ECO:0000313" key="3">
    <source>
        <dbReference type="Proteomes" id="UP000241818"/>
    </source>
</evidence>
<dbReference type="InterPro" id="IPR052184">
    <property type="entry name" value="SDR_enzymes"/>
</dbReference>
<dbReference type="EMBL" id="KZ679015">
    <property type="protein sequence ID" value="PSS12213.1"/>
    <property type="molecule type" value="Genomic_DNA"/>
</dbReference>
<accession>A0A2T3AUA8</accession>
<protein>
    <recommendedName>
        <fullName evidence="4">Oxidoreductase</fullName>
    </recommendedName>
</protein>
<proteinExistence type="predicted"/>
<dbReference type="AlphaFoldDB" id="A0A2T3AUA8"/>
<dbReference type="SUPFAM" id="SSF51735">
    <property type="entry name" value="NAD(P)-binding Rossmann-fold domains"/>
    <property type="match status" value="1"/>
</dbReference>
<dbReference type="PRINTS" id="PR00081">
    <property type="entry name" value="GDHRDH"/>
</dbReference>
<reference evidence="2 3" key="1">
    <citation type="journal article" date="2018" name="New Phytol.">
        <title>Comparative genomics and transcriptomics depict ericoid mycorrhizal fungi as versatile saprotrophs and plant mutualists.</title>
        <authorList>
            <person name="Martino E."/>
            <person name="Morin E."/>
            <person name="Grelet G.A."/>
            <person name="Kuo A."/>
            <person name="Kohler A."/>
            <person name="Daghino S."/>
            <person name="Barry K.W."/>
            <person name="Cichocki N."/>
            <person name="Clum A."/>
            <person name="Dockter R.B."/>
            <person name="Hainaut M."/>
            <person name="Kuo R.C."/>
            <person name="LaButti K."/>
            <person name="Lindahl B.D."/>
            <person name="Lindquist E.A."/>
            <person name="Lipzen A."/>
            <person name="Khouja H.R."/>
            <person name="Magnuson J."/>
            <person name="Murat C."/>
            <person name="Ohm R.A."/>
            <person name="Singer S.W."/>
            <person name="Spatafora J.W."/>
            <person name="Wang M."/>
            <person name="Veneault-Fourrey C."/>
            <person name="Henrissat B."/>
            <person name="Grigoriev I.V."/>
            <person name="Martin F.M."/>
            <person name="Perotto S."/>
        </authorList>
    </citation>
    <scope>NUCLEOTIDE SEQUENCE [LARGE SCALE GENOMIC DNA]</scope>
    <source>
        <strain evidence="2 3">ATCC 22711</strain>
    </source>
</reference>
<dbReference type="GO" id="GO:0016616">
    <property type="term" value="F:oxidoreductase activity, acting on the CH-OH group of donors, NAD or NADP as acceptor"/>
    <property type="evidence" value="ECO:0007669"/>
    <property type="project" value="TreeGrafter"/>
</dbReference>
<dbReference type="InterPro" id="IPR002347">
    <property type="entry name" value="SDR_fam"/>
</dbReference>
<gene>
    <name evidence="2" type="ORF">M430DRAFT_29939</name>
</gene>
<dbReference type="Pfam" id="PF00106">
    <property type="entry name" value="adh_short"/>
    <property type="match status" value="1"/>
</dbReference>
<sequence length="269" mass="28486">MPNILIIGATRGLGAALANLYASGLKNTVFGTTRSSAAPKNEKLNSKIVWLPNIDVAQEDVGRRLVNQLGMSGGGGGMVEGGVKALDTVIITAGYFATEDFVNGPKWAEEVKMYSTSAISPPFIVHSLSRSNYLQRGSKVVLVSSESGSITLRHKKEGGGNYGHHASKAALNMVGKLLSLDLEEKGVVVSVVHPGFMRTDMTKGVGFDKFWDAGGAVTPDEAAKSLAEWAEKLDMSKTGQYWAPRGPGDIGTAEETLGKGLPTPLQLPW</sequence>
<dbReference type="GeneID" id="36574000"/>
<keyword evidence="3" id="KW-1185">Reference proteome</keyword>
<dbReference type="OrthoDB" id="7289984at2759"/>